<dbReference type="InterPro" id="IPR051270">
    <property type="entry name" value="Tyrosine-tRNA_ligase_regulator"/>
</dbReference>
<keyword evidence="2 3" id="KW-0694">RNA-binding</keyword>
<dbReference type="PANTHER" id="PTHR11586">
    <property type="entry name" value="TRNA-AMINOACYLATION COFACTOR ARC1 FAMILY MEMBER"/>
    <property type="match status" value="1"/>
</dbReference>
<dbReference type="InterPro" id="IPR008231">
    <property type="entry name" value="CsaA"/>
</dbReference>
<protein>
    <submittedName>
        <fullName evidence="5">tRNA-binding protein</fullName>
    </submittedName>
</protein>
<comment type="caution">
    <text evidence="5">The sequence shown here is derived from an EMBL/GenBank/DDBJ whole genome shotgun (WGS) entry which is preliminary data.</text>
</comment>
<evidence type="ECO:0000259" key="4">
    <source>
        <dbReference type="PROSITE" id="PS50886"/>
    </source>
</evidence>
<dbReference type="Proteomes" id="UP000317839">
    <property type="component" value="Unassembled WGS sequence"/>
</dbReference>
<dbReference type="Gene3D" id="2.40.50.140">
    <property type="entry name" value="Nucleic acid-binding proteins"/>
    <property type="match status" value="1"/>
</dbReference>
<keyword evidence="6" id="KW-1185">Reference proteome</keyword>
<organism evidence="5 6">
    <name type="scientific">Aliikangiella marina</name>
    <dbReference type="NCBI Taxonomy" id="1712262"/>
    <lineage>
        <taxon>Bacteria</taxon>
        <taxon>Pseudomonadati</taxon>
        <taxon>Pseudomonadota</taxon>
        <taxon>Gammaproteobacteria</taxon>
        <taxon>Oceanospirillales</taxon>
        <taxon>Pleioneaceae</taxon>
        <taxon>Aliikangiella</taxon>
    </lineage>
</organism>
<evidence type="ECO:0000313" key="6">
    <source>
        <dbReference type="Proteomes" id="UP000317839"/>
    </source>
</evidence>
<evidence type="ECO:0000256" key="3">
    <source>
        <dbReference type="PROSITE-ProRule" id="PRU00209"/>
    </source>
</evidence>
<dbReference type="InterPro" id="IPR012340">
    <property type="entry name" value="NA-bd_OB-fold"/>
</dbReference>
<dbReference type="NCBIfam" id="NF007494">
    <property type="entry name" value="PRK10089.1-3"/>
    <property type="match status" value="1"/>
</dbReference>
<dbReference type="SUPFAM" id="SSF50249">
    <property type="entry name" value="Nucleic acid-binding proteins"/>
    <property type="match status" value="1"/>
</dbReference>
<dbReference type="PROSITE" id="PS50886">
    <property type="entry name" value="TRBD"/>
    <property type="match status" value="1"/>
</dbReference>
<dbReference type="FunFam" id="2.40.50.140:FF:000165">
    <property type="entry name" value="Chaperone CsaA"/>
    <property type="match status" value="1"/>
</dbReference>
<dbReference type="RefSeq" id="WP_142944326.1">
    <property type="nucleotide sequence ID" value="NZ_VIKR01000007.1"/>
</dbReference>
<sequence>MNIIDWQDFEKVDLRVGTIVDVEDFPEARKPAYRLKVDFGSDVGIKKSSAQITELYSKEQLLGKQVIAVVNFPPKQIGPVMSECLITGFHRTDGNVVLAVPDSEIGNGAKLA</sequence>
<dbReference type="NCBIfam" id="NF007495">
    <property type="entry name" value="PRK10089.1-4"/>
    <property type="match status" value="1"/>
</dbReference>
<dbReference type="EMBL" id="VIKR01000007">
    <property type="protein sequence ID" value="TQV71109.1"/>
    <property type="molecule type" value="Genomic_DNA"/>
</dbReference>
<name>A0A545T1P2_9GAMM</name>
<dbReference type="Pfam" id="PF01588">
    <property type="entry name" value="tRNA_bind"/>
    <property type="match status" value="1"/>
</dbReference>
<dbReference type="InterPro" id="IPR002547">
    <property type="entry name" value="tRNA-bd_dom"/>
</dbReference>
<accession>A0A545T1P2</accession>
<evidence type="ECO:0000256" key="1">
    <source>
        <dbReference type="ARBA" id="ARBA00022555"/>
    </source>
</evidence>
<dbReference type="CDD" id="cd02798">
    <property type="entry name" value="tRNA_bind_CsaA"/>
    <property type="match status" value="1"/>
</dbReference>
<dbReference type="OrthoDB" id="9794564at2"/>
<evidence type="ECO:0000256" key="2">
    <source>
        <dbReference type="ARBA" id="ARBA00022884"/>
    </source>
</evidence>
<dbReference type="NCBIfam" id="NF007493">
    <property type="entry name" value="PRK10089.1-2"/>
    <property type="match status" value="1"/>
</dbReference>
<dbReference type="NCBIfam" id="TIGR02222">
    <property type="entry name" value="chap_CsaA"/>
    <property type="match status" value="1"/>
</dbReference>
<gene>
    <name evidence="5" type="ORF">FLL45_22545</name>
</gene>
<feature type="domain" description="TRNA-binding" evidence="4">
    <location>
        <begin position="8"/>
        <end position="112"/>
    </location>
</feature>
<dbReference type="AlphaFoldDB" id="A0A545T1P2"/>
<evidence type="ECO:0000313" key="5">
    <source>
        <dbReference type="EMBL" id="TQV71109.1"/>
    </source>
</evidence>
<proteinExistence type="predicted"/>
<reference evidence="5 6" key="1">
    <citation type="submission" date="2019-06" db="EMBL/GenBank/DDBJ databases">
        <title>Draft genome of Aliikangiella marina GYP-15.</title>
        <authorList>
            <person name="Wang G."/>
        </authorList>
    </citation>
    <scope>NUCLEOTIDE SEQUENCE [LARGE SCALE GENOMIC DNA]</scope>
    <source>
        <strain evidence="5 6">GYP-15</strain>
    </source>
</reference>
<keyword evidence="1 3" id="KW-0820">tRNA-binding</keyword>
<dbReference type="GO" id="GO:0000049">
    <property type="term" value="F:tRNA binding"/>
    <property type="evidence" value="ECO:0007669"/>
    <property type="project" value="UniProtKB-UniRule"/>
</dbReference>
<dbReference type="PANTHER" id="PTHR11586:SF37">
    <property type="entry name" value="TRNA-BINDING DOMAIN-CONTAINING PROTEIN"/>
    <property type="match status" value="1"/>
</dbReference>